<gene>
    <name evidence="16" type="ORF">ECRASSUSDP1_LOCUS21347</name>
</gene>
<dbReference type="GO" id="GO:0006438">
    <property type="term" value="P:valyl-tRNA aminoacylation"/>
    <property type="evidence" value="ECO:0007669"/>
    <property type="project" value="InterPro"/>
</dbReference>
<dbReference type="FunFam" id="3.90.740.10:FF:000005">
    <property type="entry name" value="Valine--tRNA ligase, mitochondrial"/>
    <property type="match status" value="1"/>
</dbReference>
<comment type="similarity">
    <text evidence="2 12">Belongs to the class-I aminoacyl-tRNA synthetase family.</text>
</comment>
<feature type="domain" description="Methionyl/Valyl/Leucyl/Isoleucyl-tRNA synthetase anticodon-binding" evidence="15">
    <location>
        <begin position="750"/>
        <end position="902"/>
    </location>
</feature>
<keyword evidence="8 12" id="KW-0648">Protein biosynthesis</keyword>
<keyword evidence="17" id="KW-1185">Reference proteome</keyword>
<dbReference type="FunFam" id="3.40.50.620:FF:000020">
    <property type="entry name" value="Valine--tRNA ligase, mitochondrial"/>
    <property type="match status" value="1"/>
</dbReference>
<keyword evidence="5 12" id="KW-0436">Ligase</keyword>
<dbReference type="InterPro" id="IPR001412">
    <property type="entry name" value="aa-tRNA-synth_I_CS"/>
</dbReference>
<feature type="domain" description="Aminoacyl-tRNA synthetase class Ia" evidence="14">
    <location>
        <begin position="79"/>
        <end position="706"/>
    </location>
</feature>
<protein>
    <recommendedName>
        <fullName evidence="3">valine--tRNA ligase</fullName>
        <ecNumber evidence="3">6.1.1.9</ecNumber>
    </recommendedName>
    <alternativeName>
        <fullName evidence="10">Valyl-tRNA synthetase</fullName>
    </alternativeName>
</protein>
<dbReference type="InterPro" id="IPR002300">
    <property type="entry name" value="aa-tRNA-synth_Ia"/>
</dbReference>
<dbReference type="CDD" id="cd00817">
    <property type="entry name" value="ValRS_core"/>
    <property type="match status" value="1"/>
</dbReference>
<evidence type="ECO:0000256" key="12">
    <source>
        <dbReference type="RuleBase" id="RU363035"/>
    </source>
</evidence>
<dbReference type="InterPro" id="IPR037118">
    <property type="entry name" value="Val-tRNA_synth_C_sf"/>
</dbReference>
<evidence type="ECO:0000256" key="5">
    <source>
        <dbReference type="ARBA" id="ARBA00022598"/>
    </source>
</evidence>
<keyword evidence="4" id="KW-0963">Cytoplasm</keyword>
<dbReference type="GO" id="GO:0004832">
    <property type="term" value="F:valine-tRNA ligase activity"/>
    <property type="evidence" value="ECO:0007669"/>
    <property type="project" value="UniProtKB-EC"/>
</dbReference>
<evidence type="ECO:0000256" key="10">
    <source>
        <dbReference type="ARBA" id="ARBA00029936"/>
    </source>
</evidence>
<dbReference type="CDD" id="cd07962">
    <property type="entry name" value="Anticodon_Ia_Val"/>
    <property type="match status" value="1"/>
</dbReference>
<dbReference type="NCBIfam" id="TIGR00422">
    <property type="entry name" value="valS"/>
    <property type="match status" value="1"/>
</dbReference>
<dbReference type="PANTHER" id="PTHR11946:SF109">
    <property type="entry name" value="VALINE--TRNA LIGASE"/>
    <property type="match status" value="1"/>
</dbReference>
<evidence type="ECO:0000256" key="2">
    <source>
        <dbReference type="ARBA" id="ARBA00005594"/>
    </source>
</evidence>
<keyword evidence="6 12" id="KW-0547">Nucleotide-binding</keyword>
<proteinExistence type="inferred from homology"/>
<dbReference type="SUPFAM" id="SSF47323">
    <property type="entry name" value="Anticodon-binding domain of a subclass of class I aminoacyl-tRNA synthetases"/>
    <property type="match status" value="1"/>
</dbReference>
<dbReference type="PROSITE" id="PS00178">
    <property type="entry name" value="AA_TRNA_LIGASE_I"/>
    <property type="match status" value="1"/>
</dbReference>
<dbReference type="Gene3D" id="3.40.50.620">
    <property type="entry name" value="HUPs"/>
    <property type="match status" value="2"/>
</dbReference>
<evidence type="ECO:0000256" key="3">
    <source>
        <dbReference type="ARBA" id="ARBA00013169"/>
    </source>
</evidence>
<evidence type="ECO:0000256" key="8">
    <source>
        <dbReference type="ARBA" id="ARBA00022917"/>
    </source>
</evidence>
<evidence type="ECO:0000256" key="9">
    <source>
        <dbReference type="ARBA" id="ARBA00023146"/>
    </source>
</evidence>
<dbReference type="EMBL" id="CAMPGE010021811">
    <property type="protein sequence ID" value="CAI2379925.1"/>
    <property type="molecule type" value="Genomic_DNA"/>
</dbReference>
<dbReference type="GO" id="GO:0005829">
    <property type="term" value="C:cytosol"/>
    <property type="evidence" value="ECO:0007669"/>
    <property type="project" value="TreeGrafter"/>
</dbReference>
<dbReference type="InterPro" id="IPR033705">
    <property type="entry name" value="Anticodon_Ia_Val"/>
</dbReference>
<evidence type="ECO:0000256" key="1">
    <source>
        <dbReference type="ARBA" id="ARBA00004496"/>
    </source>
</evidence>
<keyword evidence="9 12" id="KW-0030">Aminoacyl-tRNA synthetase</keyword>
<keyword evidence="13" id="KW-0175">Coiled coil</keyword>
<dbReference type="Gene3D" id="1.10.730.10">
    <property type="entry name" value="Isoleucyl-tRNA Synthetase, Domain 1"/>
    <property type="match status" value="1"/>
</dbReference>
<organism evidence="16 17">
    <name type="scientific">Euplotes crassus</name>
    <dbReference type="NCBI Taxonomy" id="5936"/>
    <lineage>
        <taxon>Eukaryota</taxon>
        <taxon>Sar</taxon>
        <taxon>Alveolata</taxon>
        <taxon>Ciliophora</taxon>
        <taxon>Intramacronucleata</taxon>
        <taxon>Spirotrichea</taxon>
        <taxon>Hypotrichia</taxon>
        <taxon>Euplotida</taxon>
        <taxon>Euplotidae</taxon>
        <taxon>Moneuplotes</taxon>
    </lineage>
</organism>
<dbReference type="Gene3D" id="3.90.740.10">
    <property type="entry name" value="Valyl/Leucyl/Isoleucyl-tRNA synthetase, editing domain"/>
    <property type="match status" value="1"/>
</dbReference>
<dbReference type="InterPro" id="IPR009008">
    <property type="entry name" value="Val/Leu/Ile-tRNA-synth_edit"/>
</dbReference>
<evidence type="ECO:0000256" key="11">
    <source>
        <dbReference type="ARBA" id="ARBA00047552"/>
    </source>
</evidence>
<dbReference type="GO" id="GO:0005524">
    <property type="term" value="F:ATP binding"/>
    <property type="evidence" value="ECO:0007669"/>
    <property type="project" value="UniProtKB-KW"/>
</dbReference>
<name>A0AAD2D4S0_EUPCR</name>
<evidence type="ECO:0000259" key="14">
    <source>
        <dbReference type="Pfam" id="PF00133"/>
    </source>
</evidence>
<comment type="caution">
    <text evidence="16">The sequence shown here is derived from an EMBL/GenBank/DDBJ whole genome shotgun (WGS) entry which is preliminary data.</text>
</comment>
<evidence type="ECO:0000313" key="17">
    <source>
        <dbReference type="Proteomes" id="UP001295684"/>
    </source>
</evidence>
<dbReference type="FunFam" id="3.40.50.620:FF:000078">
    <property type="entry name" value="Valine--tRNA ligase, mitochondrial"/>
    <property type="match status" value="1"/>
</dbReference>
<feature type="coiled-coil region" evidence="13">
    <location>
        <begin position="650"/>
        <end position="677"/>
    </location>
</feature>
<comment type="subcellular location">
    <subcellularLocation>
        <location evidence="1">Cytoplasm</location>
    </subcellularLocation>
</comment>
<evidence type="ECO:0000313" key="16">
    <source>
        <dbReference type="EMBL" id="CAI2379925.1"/>
    </source>
</evidence>
<dbReference type="EC" id="6.1.1.9" evidence="3"/>
<dbReference type="PRINTS" id="PR00986">
    <property type="entry name" value="TRNASYNTHVAL"/>
</dbReference>
<dbReference type="Proteomes" id="UP001295684">
    <property type="component" value="Unassembled WGS sequence"/>
</dbReference>
<dbReference type="InterPro" id="IPR013155">
    <property type="entry name" value="M/V/L/I-tRNA-synth_anticd-bd"/>
</dbReference>
<dbReference type="Gene3D" id="1.10.287.380">
    <property type="entry name" value="Valyl-tRNA synthetase, C-terminal domain"/>
    <property type="match status" value="1"/>
</dbReference>
<dbReference type="HAMAP" id="MF_02004">
    <property type="entry name" value="Val_tRNA_synth_type1"/>
    <property type="match status" value="1"/>
</dbReference>
<dbReference type="Pfam" id="PF08264">
    <property type="entry name" value="Anticodon_1"/>
    <property type="match status" value="1"/>
</dbReference>
<dbReference type="NCBIfam" id="NF004349">
    <property type="entry name" value="PRK05729.1"/>
    <property type="match status" value="1"/>
</dbReference>
<comment type="catalytic activity">
    <reaction evidence="11">
        <text>tRNA(Val) + L-valine + ATP = L-valyl-tRNA(Val) + AMP + diphosphate</text>
        <dbReference type="Rhea" id="RHEA:10704"/>
        <dbReference type="Rhea" id="RHEA-COMP:9672"/>
        <dbReference type="Rhea" id="RHEA-COMP:9708"/>
        <dbReference type="ChEBI" id="CHEBI:30616"/>
        <dbReference type="ChEBI" id="CHEBI:33019"/>
        <dbReference type="ChEBI" id="CHEBI:57762"/>
        <dbReference type="ChEBI" id="CHEBI:78442"/>
        <dbReference type="ChEBI" id="CHEBI:78537"/>
        <dbReference type="ChEBI" id="CHEBI:456215"/>
        <dbReference type="EC" id="6.1.1.9"/>
    </reaction>
</comment>
<dbReference type="Pfam" id="PF00133">
    <property type="entry name" value="tRNA-synt_1"/>
    <property type="match status" value="1"/>
</dbReference>
<evidence type="ECO:0000256" key="6">
    <source>
        <dbReference type="ARBA" id="ARBA00022741"/>
    </source>
</evidence>
<dbReference type="InterPro" id="IPR009080">
    <property type="entry name" value="tRNAsynth_Ia_anticodon-bd"/>
</dbReference>
<dbReference type="SUPFAM" id="SSF52374">
    <property type="entry name" value="Nucleotidylyl transferase"/>
    <property type="match status" value="1"/>
</dbReference>
<evidence type="ECO:0000256" key="4">
    <source>
        <dbReference type="ARBA" id="ARBA00022490"/>
    </source>
</evidence>
<feature type="coiled-coil region" evidence="13">
    <location>
        <begin position="963"/>
        <end position="1028"/>
    </location>
</feature>
<dbReference type="InterPro" id="IPR014729">
    <property type="entry name" value="Rossmann-like_a/b/a_fold"/>
</dbReference>
<dbReference type="GO" id="GO:0002161">
    <property type="term" value="F:aminoacyl-tRNA deacylase activity"/>
    <property type="evidence" value="ECO:0007669"/>
    <property type="project" value="InterPro"/>
</dbReference>
<accession>A0AAD2D4S0</accession>
<keyword evidence="7 12" id="KW-0067">ATP-binding</keyword>
<dbReference type="SUPFAM" id="SSF50677">
    <property type="entry name" value="ValRS/IleRS/LeuRS editing domain"/>
    <property type="match status" value="1"/>
</dbReference>
<dbReference type="InterPro" id="IPR002303">
    <property type="entry name" value="Valyl-tRNA_ligase"/>
</dbReference>
<evidence type="ECO:0000256" key="13">
    <source>
        <dbReference type="SAM" id="Coils"/>
    </source>
</evidence>
<dbReference type="PANTHER" id="PTHR11946">
    <property type="entry name" value="VALYL-TRNA SYNTHETASES"/>
    <property type="match status" value="1"/>
</dbReference>
<evidence type="ECO:0000259" key="15">
    <source>
        <dbReference type="Pfam" id="PF08264"/>
    </source>
</evidence>
<reference evidence="16" key="1">
    <citation type="submission" date="2023-07" db="EMBL/GenBank/DDBJ databases">
        <authorList>
            <consortium name="AG Swart"/>
            <person name="Singh M."/>
            <person name="Singh A."/>
            <person name="Seah K."/>
            <person name="Emmerich C."/>
        </authorList>
    </citation>
    <scope>NUCLEOTIDE SEQUENCE</scope>
    <source>
        <strain evidence="16">DP1</strain>
    </source>
</reference>
<evidence type="ECO:0000256" key="7">
    <source>
        <dbReference type="ARBA" id="ARBA00022840"/>
    </source>
</evidence>
<sequence length="1029" mass="117514">MDIYHNDEILSLLELRLVEWTHKGKELEKQKGGKAKKGAQAVKNLDKEEFKNTTPEGEKKDTTVELPKNYDPRFVECAWYSWWEKQGHFHANPENISSGAKKPYVMMIPPPNVTGALHLGHALMLVIEDCITRWRKMSGYEVLWLPGMDHAGISTQSVVESKLWKESQTTRHDLGREKFVEQVWNWKNEYGGKIVNQFQRYGCALDWDRFAFTLDEQRSEAVQEAFVRMHEKGLIYRDTRLVNWCCALNTALSDIEVDHIELDKPQKLKVPGHGDKTYEFGYLSHFLYPVKGTDTKIEVATTRLETMLGDVAVAVHPDDERYKDLIGKELEHPIIKERKMVIIADGELVDMNFGTGAVKITPAHDHNDYNCGQRYKLEQINIFNEDGTVNANGGKYEGKKRFDVRVEIEEELTALGLFKGKTPNPMSIGRCAKTGDIIEPLIKPQWWVNCKDLAKRSADAVRNGDLKLIPQFYNDEWFKWLDNIQDWCISRQLWWGHRIPAYLVQVEGVIDKPDTSNDAHWEIGRSQEEVIERVAKKYNVEKEKVTLHQDPDVLDTWYSSGLFPFATLGWPNEDTADMKAFFPNHILETGHDILFFWVARMVMMSFCFLDKLPFKEVYLHPLVKDKSGKKMSKSLGNVIDPLEVIDGCTLQTLQDKLQKSNLDKKEIQKGLKEKKKEFPDGIPPCGSDSLRFSLLTHMTQPRSINLDVNRIIGYRLFSSKIWNSVKLFLNYSKDGFELKSIADCKLSLADNWILTQLNKIITSSNASMESHIYGAFANDLYDFFLKKFCDVYIESSKVALQGKDEDTRQAALNTLFTVLDYSLRLFHPMMPYITEELYQRLPHAEGTKKDSIYLTSYPEIVEEFKGDDDLATKFDSLIAINAEIRSMFDQIGIQKNHKPEVVIKLDTNSDASFYGGASELIQSLTFSGSVSIAAADSADPSGSISKAVEGLTIFVKIVGIIDIKQEIARLNKLKGKNEKLIEATNKKMSGKAAAKMPESVKKENAKKLEKLQNEIEAYNQSIVSLKNLE</sequence>
<dbReference type="AlphaFoldDB" id="A0AAD2D4S0"/>